<dbReference type="GO" id="GO:0090409">
    <property type="term" value="F:malonyl-CoA synthetase activity"/>
    <property type="evidence" value="ECO:0007669"/>
    <property type="project" value="UniProtKB-EC"/>
</dbReference>
<dbReference type="InterPro" id="IPR042099">
    <property type="entry name" value="ANL_N_sf"/>
</dbReference>
<comment type="catalytic activity">
    <reaction evidence="5">
        <text>tetracosanoate + ATP + CoA = tetracosanoyl-CoA + AMP + diphosphate</text>
        <dbReference type="Rhea" id="RHEA:33639"/>
        <dbReference type="ChEBI" id="CHEBI:30616"/>
        <dbReference type="ChEBI" id="CHEBI:31014"/>
        <dbReference type="ChEBI" id="CHEBI:33019"/>
        <dbReference type="ChEBI" id="CHEBI:57287"/>
        <dbReference type="ChEBI" id="CHEBI:65052"/>
        <dbReference type="ChEBI" id="CHEBI:456215"/>
    </reaction>
    <physiologicalReaction direction="left-to-right" evidence="5">
        <dbReference type="Rhea" id="RHEA:33640"/>
    </physiologicalReaction>
</comment>
<dbReference type="PROSITE" id="PS00455">
    <property type="entry name" value="AMP_BINDING"/>
    <property type="match status" value="1"/>
</dbReference>
<evidence type="ECO:0000256" key="4">
    <source>
        <dbReference type="ARBA" id="ARBA00023098"/>
    </source>
</evidence>
<evidence type="ECO:0000256" key="1">
    <source>
        <dbReference type="ARBA" id="ARBA00006432"/>
    </source>
</evidence>
<feature type="domain" description="AMP-binding enzyme C-terminal" evidence="13">
    <location>
        <begin position="661"/>
        <end position="735"/>
    </location>
</feature>
<dbReference type="PANTHER" id="PTHR43201">
    <property type="entry name" value="ACYL-COA SYNTHETASE"/>
    <property type="match status" value="1"/>
</dbReference>
<dbReference type="EMBL" id="JAINUF010000013">
    <property type="protein sequence ID" value="KAJ8343721.1"/>
    <property type="molecule type" value="Genomic_DNA"/>
</dbReference>
<dbReference type="InterPro" id="IPR020845">
    <property type="entry name" value="AMP-binding_CS"/>
</dbReference>
<evidence type="ECO:0000256" key="2">
    <source>
        <dbReference type="ARBA" id="ARBA00022598"/>
    </source>
</evidence>
<accession>A0A9Q1IK89</accession>
<evidence type="ECO:0000256" key="7">
    <source>
        <dbReference type="ARBA" id="ARBA00055210"/>
    </source>
</evidence>
<evidence type="ECO:0000313" key="14">
    <source>
        <dbReference type="EMBL" id="KAJ8343721.1"/>
    </source>
</evidence>
<dbReference type="GO" id="GO:0090410">
    <property type="term" value="P:malonate catabolic process"/>
    <property type="evidence" value="ECO:0007669"/>
    <property type="project" value="UniProtKB-ARBA"/>
</dbReference>
<keyword evidence="4" id="KW-0443">Lipid metabolism</keyword>
<comment type="catalytic activity">
    <reaction evidence="6">
        <text>malonate + ATP + CoA = malonyl-CoA + AMP + diphosphate</text>
        <dbReference type="Rhea" id="RHEA:32139"/>
        <dbReference type="ChEBI" id="CHEBI:15792"/>
        <dbReference type="ChEBI" id="CHEBI:30616"/>
        <dbReference type="ChEBI" id="CHEBI:33019"/>
        <dbReference type="ChEBI" id="CHEBI:57287"/>
        <dbReference type="ChEBI" id="CHEBI:57384"/>
        <dbReference type="ChEBI" id="CHEBI:456215"/>
        <dbReference type="EC" id="6.2.1.76"/>
    </reaction>
    <physiologicalReaction direction="left-to-right" evidence="6">
        <dbReference type="Rhea" id="RHEA:32140"/>
    </physiologicalReaction>
</comment>
<dbReference type="FunFam" id="3.40.50.12780:FF:000030">
    <property type="entry name" value="Acyl-CoA synthetase family member 3"/>
    <property type="match status" value="1"/>
</dbReference>
<dbReference type="GO" id="GO:0005739">
    <property type="term" value="C:mitochondrion"/>
    <property type="evidence" value="ECO:0007669"/>
    <property type="project" value="UniProtKB-ARBA"/>
</dbReference>
<dbReference type="CDD" id="cd05941">
    <property type="entry name" value="MCS"/>
    <property type="match status" value="1"/>
</dbReference>
<evidence type="ECO:0000259" key="12">
    <source>
        <dbReference type="Pfam" id="PF00501"/>
    </source>
</evidence>
<dbReference type="Proteomes" id="UP001152622">
    <property type="component" value="Chromosome 13"/>
</dbReference>
<evidence type="ECO:0000256" key="5">
    <source>
        <dbReference type="ARBA" id="ARBA00048666"/>
    </source>
</evidence>
<feature type="domain" description="AMP-dependent synthetase/ligase" evidence="12">
    <location>
        <begin position="232"/>
        <end position="609"/>
    </location>
</feature>
<evidence type="ECO:0000256" key="6">
    <source>
        <dbReference type="ARBA" id="ARBA00051573"/>
    </source>
</evidence>
<dbReference type="InterPro" id="IPR045851">
    <property type="entry name" value="AMP-bd_C_sf"/>
</dbReference>
<reference evidence="14" key="1">
    <citation type="journal article" date="2023" name="Science">
        <title>Genome structures resolve the early diversification of teleost fishes.</title>
        <authorList>
            <person name="Parey E."/>
            <person name="Louis A."/>
            <person name="Montfort J."/>
            <person name="Bouchez O."/>
            <person name="Roques C."/>
            <person name="Iampietro C."/>
            <person name="Lluch J."/>
            <person name="Castinel A."/>
            <person name="Donnadieu C."/>
            <person name="Desvignes T."/>
            <person name="Floi Bucao C."/>
            <person name="Jouanno E."/>
            <person name="Wen M."/>
            <person name="Mejri S."/>
            <person name="Dirks R."/>
            <person name="Jansen H."/>
            <person name="Henkel C."/>
            <person name="Chen W.J."/>
            <person name="Zahm M."/>
            <person name="Cabau C."/>
            <person name="Klopp C."/>
            <person name="Thompson A.W."/>
            <person name="Robinson-Rechavi M."/>
            <person name="Braasch I."/>
            <person name="Lecointre G."/>
            <person name="Bobe J."/>
            <person name="Postlethwait J.H."/>
            <person name="Berthelot C."/>
            <person name="Roest Crollius H."/>
            <person name="Guiguen Y."/>
        </authorList>
    </citation>
    <scope>NUCLEOTIDE SEQUENCE</scope>
    <source>
        <strain evidence="14">WJC10195</strain>
    </source>
</reference>
<proteinExistence type="inferred from homology"/>
<dbReference type="PANTHER" id="PTHR43201:SF8">
    <property type="entry name" value="ACYL-COA SYNTHETASE FAMILY MEMBER 3"/>
    <property type="match status" value="1"/>
</dbReference>
<dbReference type="InterPro" id="IPR000873">
    <property type="entry name" value="AMP-dep_synth/lig_dom"/>
</dbReference>
<protein>
    <recommendedName>
        <fullName evidence="9">Malonate--CoA ligase ACSF3, mitochondrial</fullName>
        <ecNumber evidence="8">6.2.1.76</ecNumber>
    </recommendedName>
    <alternativeName>
        <fullName evidence="10">Acyl-CoA synthetase family member 3</fullName>
    </alternativeName>
</protein>
<keyword evidence="2" id="KW-0436">Ligase</keyword>
<feature type="region of interest" description="Disordered" evidence="11">
    <location>
        <begin position="1"/>
        <end position="51"/>
    </location>
</feature>
<evidence type="ECO:0000256" key="3">
    <source>
        <dbReference type="ARBA" id="ARBA00022832"/>
    </source>
</evidence>
<evidence type="ECO:0000256" key="9">
    <source>
        <dbReference type="ARBA" id="ARBA00067560"/>
    </source>
</evidence>
<name>A0A9Q1IK89_SYNKA</name>
<keyword evidence="3" id="KW-0276">Fatty acid metabolism</keyword>
<evidence type="ECO:0000256" key="11">
    <source>
        <dbReference type="SAM" id="MobiDB-lite"/>
    </source>
</evidence>
<keyword evidence="15" id="KW-1185">Reference proteome</keyword>
<dbReference type="EC" id="6.2.1.76" evidence="8"/>
<dbReference type="Gene3D" id="3.30.300.30">
    <property type="match status" value="1"/>
</dbReference>
<comment type="caution">
    <text evidence="14">The sequence shown here is derived from an EMBL/GenBank/DDBJ whole genome shotgun (WGS) entry which is preliminary data.</text>
</comment>
<evidence type="ECO:0000259" key="13">
    <source>
        <dbReference type="Pfam" id="PF13193"/>
    </source>
</evidence>
<dbReference type="Pfam" id="PF13193">
    <property type="entry name" value="AMP-binding_C"/>
    <property type="match status" value="1"/>
</dbReference>
<organism evidence="14 15">
    <name type="scientific">Synaphobranchus kaupii</name>
    <name type="common">Kaup's arrowtooth eel</name>
    <dbReference type="NCBI Taxonomy" id="118154"/>
    <lineage>
        <taxon>Eukaryota</taxon>
        <taxon>Metazoa</taxon>
        <taxon>Chordata</taxon>
        <taxon>Craniata</taxon>
        <taxon>Vertebrata</taxon>
        <taxon>Euteleostomi</taxon>
        <taxon>Actinopterygii</taxon>
        <taxon>Neopterygii</taxon>
        <taxon>Teleostei</taxon>
        <taxon>Anguilliformes</taxon>
        <taxon>Synaphobranchidae</taxon>
        <taxon>Synaphobranchus</taxon>
    </lineage>
</organism>
<dbReference type="InterPro" id="IPR025110">
    <property type="entry name" value="AMP-bd_C"/>
</dbReference>
<dbReference type="FunFam" id="3.30.300.30:FF:000031">
    <property type="entry name" value="Acyl-CoA synthetase family member 3"/>
    <property type="match status" value="1"/>
</dbReference>
<evidence type="ECO:0000256" key="10">
    <source>
        <dbReference type="ARBA" id="ARBA00078916"/>
    </source>
</evidence>
<dbReference type="OrthoDB" id="2962993at2759"/>
<dbReference type="GO" id="GO:0006633">
    <property type="term" value="P:fatty acid biosynthetic process"/>
    <property type="evidence" value="ECO:0007669"/>
    <property type="project" value="UniProtKB-ARBA"/>
</dbReference>
<dbReference type="Gene3D" id="3.40.50.12780">
    <property type="entry name" value="N-terminal domain of ligase-like"/>
    <property type="match status" value="1"/>
</dbReference>
<evidence type="ECO:0000256" key="8">
    <source>
        <dbReference type="ARBA" id="ARBA00066540"/>
    </source>
</evidence>
<comment type="function">
    <text evidence="7">Catalyzes the initial reaction in intramitochondrial fatty acid synthesis, by activating malonate and methylmalonate, but not acetate, into their respective CoA thioester. May have some preference toward very-long-chain substrates.</text>
</comment>
<dbReference type="AlphaFoldDB" id="A0A9Q1IK89"/>
<dbReference type="SUPFAM" id="SSF56801">
    <property type="entry name" value="Acetyl-CoA synthetase-like"/>
    <property type="match status" value="1"/>
</dbReference>
<evidence type="ECO:0000313" key="15">
    <source>
        <dbReference type="Proteomes" id="UP001152622"/>
    </source>
</evidence>
<comment type="similarity">
    <text evidence="1">Belongs to the ATP-dependent AMP-binding enzyme family.</text>
</comment>
<gene>
    <name evidence="14" type="ORF">SKAU_G00310500</name>
</gene>
<dbReference type="GO" id="GO:0031956">
    <property type="term" value="F:medium-chain fatty acid-CoA ligase activity"/>
    <property type="evidence" value="ECO:0007669"/>
    <property type="project" value="TreeGrafter"/>
</dbReference>
<dbReference type="Pfam" id="PF00501">
    <property type="entry name" value="AMP-binding"/>
    <property type="match status" value="1"/>
</dbReference>
<sequence length="748" mass="82598">MEITPGGGSRDERERGKRRAVQMPSSAQGIRRGLECEKEDEMSPKPARGPRGTGVLTFTVITITSIHQVTFNLSLSAPGPPGLQPRAISIQIESRHWAFPYVHRTPGSPVASALCTDASRTRYAGHLPSFQYRCPSRRTEPKRRDAGARCWPHSRLAPQLDQMPLAGSPGTKRQLSAHQTLLFGNGDSCHTLDFSDDWINAWNPCVALNEATAPAVRPRGGRVAPVFTRSLGFGDRLAIVDAGGSHSYRQLYASSLGLAQRMKEALRCGSGDLRGERISFLCANDASYVVAQWASWMCGGVAVPLYRKHPPSELEYIIGDSRSALLVAGHSYSDALEPLARKLGLPCLQLPPSVSLAALDTAQTEPFVSEWVDRPAMIIYTSGTTGRPKGVLSTHRNLQAMIQCLVSEWGWSEDDVILHTLPLHHVHGIVNKLLCPLWVGATCLMLPEFQPQKVWEYLLRSKAPRVNVFMAVPTIYSKLIQYYEQHFTQPHVQDLVKAVCTEKIRLMVSGSSALPQPTLERWREITGHTLLERYGMTEIGMALSNPLKGPRIPGAVGRPLPGVEVCIVMNATCSTIAEGNSRETKVRPGLEGEEGELLVRGPSVFKEYWNKPQETKDSFTADGWFKTGDTAAYKDGVYWIKGRTSVDIIKCGGYKISALQVERHLLAHPYVADVAVIGVQDATWGQRVTAVVQLKQGKNLTLQELKTWARERMASYTVPTGLVLVDEMPRNQMGKVNKKDLLKQFFPS</sequence>